<proteinExistence type="predicted"/>
<organism evidence="2 3">
    <name type="scientific">Kribbella solani</name>
    <dbReference type="NCBI Taxonomy" id="236067"/>
    <lineage>
        <taxon>Bacteria</taxon>
        <taxon>Bacillati</taxon>
        <taxon>Actinomycetota</taxon>
        <taxon>Actinomycetes</taxon>
        <taxon>Propionibacteriales</taxon>
        <taxon>Kribbellaceae</taxon>
        <taxon>Kribbella</taxon>
    </lineage>
</organism>
<feature type="domain" description="Methyltransferase" evidence="1">
    <location>
        <begin position="47"/>
        <end position="137"/>
    </location>
</feature>
<name>A0A841DSN3_9ACTN</name>
<dbReference type="SUPFAM" id="SSF53335">
    <property type="entry name" value="S-adenosyl-L-methionine-dependent methyltransferases"/>
    <property type="match status" value="1"/>
</dbReference>
<comment type="caution">
    <text evidence="2">The sequence shown here is derived from an EMBL/GenBank/DDBJ whole genome shotgun (WGS) entry which is preliminary data.</text>
</comment>
<dbReference type="Pfam" id="PF13649">
    <property type="entry name" value="Methyltransf_25"/>
    <property type="match status" value="1"/>
</dbReference>
<dbReference type="RefSeq" id="WP_184839146.1">
    <property type="nucleotide sequence ID" value="NZ_BAAAVN010000008.1"/>
</dbReference>
<protein>
    <submittedName>
        <fullName evidence="2">SAM-dependent methyltransferase</fullName>
    </submittedName>
</protein>
<reference evidence="2 3" key="1">
    <citation type="submission" date="2020-08" db="EMBL/GenBank/DDBJ databases">
        <title>Sequencing the genomes of 1000 actinobacteria strains.</title>
        <authorList>
            <person name="Klenk H.-P."/>
        </authorList>
    </citation>
    <scope>NUCLEOTIDE SEQUENCE [LARGE SCALE GENOMIC DNA]</scope>
    <source>
        <strain evidence="2 3">DSM 17294</strain>
    </source>
</reference>
<keyword evidence="2" id="KW-0489">Methyltransferase</keyword>
<dbReference type="AlphaFoldDB" id="A0A841DSN3"/>
<keyword evidence="2" id="KW-0808">Transferase</keyword>
<dbReference type="InterPro" id="IPR029063">
    <property type="entry name" value="SAM-dependent_MTases_sf"/>
</dbReference>
<dbReference type="InterPro" id="IPR050508">
    <property type="entry name" value="Methyltransf_Superfamily"/>
</dbReference>
<dbReference type="InterPro" id="IPR041698">
    <property type="entry name" value="Methyltransf_25"/>
</dbReference>
<evidence type="ECO:0000259" key="1">
    <source>
        <dbReference type="Pfam" id="PF13649"/>
    </source>
</evidence>
<dbReference type="EMBL" id="JACHNF010000001">
    <property type="protein sequence ID" value="MBB5982134.1"/>
    <property type="molecule type" value="Genomic_DNA"/>
</dbReference>
<dbReference type="PANTHER" id="PTHR42912">
    <property type="entry name" value="METHYLTRANSFERASE"/>
    <property type="match status" value="1"/>
</dbReference>
<dbReference type="Gene3D" id="3.40.50.150">
    <property type="entry name" value="Vaccinia Virus protein VP39"/>
    <property type="match status" value="1"/>
</dbReference>
<dbReference type="GO" id="GO:0008168">
    <property type="term" value="F:methyltransferase activity"/>
    <property type="evidence" value="ECO:0007669"/>
    <property type="project" value="UniProtKB-KW"/>
</dbReference>
<dbReference type="Proteomes" id="UP000558997">
    <property type="component" value="Unassembled WGS sequence"/>
</dbReference>
<evidence type="ECO:0000313" key="2">
    <source>
        <dbReference type="EMBL" id="MBB5982134.1"/>
    </source>
</evidence>
<accession>A0A841DSN3</accession>
<sequence length="201" mass="21592">MDFLGEISRSYDNVAASYAELVQEGPPEEADNLDLLTRLLPSRELPVLDAGCGPGRVTAQLHARGLTAIGIDLSPGMIKVARAAHPEVDFRVGSMTALDLPDASVGGVIAWWSIIHLPRDVVPQAFAEFHRVLAPGGVLLIGFHVGTTTTHKTTGYGGHPMNIHVHRHTPTTLTQTATTTGFTPHSNPTPDRLYFHKQPTG</sequence>
<dbReference type="GO" id="GO:0032259">
    <property type="term" value="P:methylation"/>
    <property type="evidence" value="ECO:0007669"/>
    <property type="project" value="UniProtKB-KW"/>
</dbReference>
<gene>
    <name evidence="2" type="ORF">HDA44_005475</name>
</gene>
<dbReference type="CDD" id="cd02440">
    <property type="entry name" value="AdoMet_MTases"/>
    <property type="match status" value="1"/>
</dbReference>
<evidence type="ECO:0000313" key="3">
    <source>
        <dbReference type="Proteomes" id="UP000558997"/>
    </source>
</evidence>
<keyword evidence="3" id="KW-1185">Reference proteome</keyword>